<sequence length="559" mass="60183">MSELVLDLQVQPQETPFGRAASRLAGLVAEEARNAYEYGLKAPLHWARYARMQAGHVREYVTTGTTTITPQEVMLNAQIGMITAPYLVAAGMALADNAPHLLGQMAHWMHIGGHHPQGPDNNHFAGMALQGPEQTPQPTRVPINELYPGYCSAEPGQVVQQSYASSLQGMADYYHLTPQQILDANPGLVVTDGIVDPCACVVIPSGHLDVSSATNFSQMPAMCTDPSAVAPTATSETVTSPIGIMTVTPEPTVVPSPTPPGPTPTPHLSVNEILQNRLDNPQCGLGQADYQNVVPNRFNLLGAHQQTFGSTNGQETTLFNEVFAEQFACNPTSSTPVYDGSGHPISMTHLDTIQECMAQVATYDSDVSAELNLRTEAAQGDWLKNVCAHITLHDVAGEAIMIADGDGERQKTIYDFIVEAAQPAADAVRQLRLDINQEAMAGGSNPNSLINRANEVENTSYLKVFGGLAVGLLPALTSFLARFVDDFTPIPVPDQIKNAYLVYPWTLDKLKRAGRWAVNLLPSNDDDQNGGSGGNQTVTRQHSGQRRGTTSTQNGRIYH</sequence>
<accession>A0A955L4Q3</accession>
<dbReference type="AlphaFoldDB" id="A0A955L4Q3"/>
<evidence type="ECO:0000313" key="3">
    <source>
        <dbReference type="Proteomes" id="UP000783287"/>
    </source>
</evidence>
<protein>
    <submittedName>
        <fullName evidence="2">Uncharacterized protein</fullName>
    </submittedName>
</protein>
<evidence type="ECO:0000313" key="2">
    <source>
        <dbReference type="EMBL" id="MCA9382869.1"/>
    </source>
</evidence>
<name>A0A955L4Q3_9BACT</name>
<feature type="compositionally biased region" description="Polar residues" evidence="1">
    <location>
        <begin position="537"/>
        <end position="559"/>
    </location>
</feature>
<feature type="region of interest" description="Disordered" evidence="1">
    <location>
        <begin position="521"/>
        <end position="559"/>
    </location>
</feature>
<comment type="caution">
    <text evidence="2">The sequence shown here is derived from an EMBL/GenBank/DDBJ whole genome shotgun (WGS) entry which is preliminary data.</text>
</comment>
<proteinExistence type="predicted"/>
<dbReference type="Proteomes" id="UP000783287">
    <property type="component" value="Unassembled WGS sequence"/>
</dbReference>
<organism evidence="2 3">
    <name type="scientific">Candidatus Dojkabacteria bacterium</name>
    <dbReference type="NCBI Taxonomy" id="2099670"/>
    <lineage>
        <taxon>Bacteria</taxon>
        <taxon>Candidatus Dojkabacteria</taxon>
    </lineage>
</organism>
<reference evidence="2" key="1">
    <citation type="submission" date="2020-04" db="EMBL/GenBank/DDBJ databases">
        <authorList>
            <person name="Zhang T."/>
        </authorList>
    </citation>
    <scope>NUCLEOTIDE SEQUENCE</scope>
    <source>
        <strain evidence="2">HKST-UBA14</strain>
    </source>
</reference>
<reference evidence="2" key="2">
    <citation type="journal article" date="2021" name="Microbiome">
        <title>Successional dynamics and alternative stable states in a saline activated sludge microbial community over 9 years.</title>
        <authorList>
            <person name="Wang Y."/>
            <person name="Ye J."/>
            <person name="Ju F."/>
            <person name="Liu L."/>
            <person name="Boyd J.A."/>
            <person name="Deng Y."/>
            <person name="Parks D.H."/>
            <person name="Jiang X."/>
            <person name="Yin X."/>
            <person name="Woodcroft B.J."/>
            <person name="Tyson G.W."/>
            <person name="Hugenholtz P."/>
            <person name="Polz M.F."/>
            <person name="Zhang T."/>
        </authorList>
    </citation>
    <scope>NUCLEOTIDE SEQUENCE</scope>
    <source>
        <strain evidence="2">HKST-UBA14</strain>
    </source>
</reference>
<gene>
    <name evidence="2" type="ORF">KC909_00750</name>
</gene>
<evidence type="ECO:0000256" key="1">
    <source>
        <dbReference type="SAM" id="MobiDB-lite"/>
    </source>
</evidence>
<dbReference type="EMBL" id="JAGQLK010000009">
    <property type="protein sequence ID" value="MCA9382869.1"/>
    <property type="molecule type" value="Genomic_DNA"/>
</dbReference>